<gene>
    <name evidence="1" type="ORF">SAMN06295920_104252</name>
</gene>
<evidence type="ECO:0000313" key="2">
    <source>
        <dbReference type="Proteomes" id="UP000189818"/>
    </source>
</evidence>
<keyword evidence="2" id="KW-1185">Reference proteome</keyword>
<name>A0A1T5CS10_9SPHN</name>
<sequence length="421" mass="43396">MTVDFHSRSLARLRNPELGLGLGSGLPAGGPNSGPGMAFDFVASEALDSRITFTRGSAATRVNALGQIEVVGNNVPRFDYDPVTLEARGLLIEEPRTNFLIQSEFMDGLPPSRGPLVTITTFAGLISGTGLAFGYDGISSPYFYVTNYAVPASLPRVISIFVRMDDGGAPAFGNNATQHPANDFVFNLGGTVLAPTAANGGKVEDYGGGLYRVSLAITTSAAPGSSCGVIKYAANSTRTFKVSGIMVEAGALTTSYIPTSTSAATRAADTAVVFGAGFAGWYNQAAGSIIVAFDRNPAIDSTDRGMVSLDVGSASSRMILYSSTIGRMLGASGGTTVFSFANVGSIVTGTRYTMALAYALDDFAACMNGGTLSVDGSGIPPAASQMTIGGGPGASALNGHIRSITYYNRRLPNADLQRLTA</sequence>
<protein>
    <submittedName>
        <fullName evidence="1">Uncharacterized protein</fullName>
    </submittedName>
</protein>
<reference evidence="2" key="1">
    <citation type="submission" date="2017-02" db="EMBL/GenBank/DDBJ databases">
        <authorList>
            <person name="Varghese N."/>
            <person name="Submissions S."/>
        </authorList>
    </citation>
    <scope>NUCLEOTIDE SEQUENCE [LARGE SCALE GENOMIC DNA]</scope>
    <source>
        <strain evidence="2">UM2</strain>
    </source>
</reference>
<dbReference type="RefSeq" id="WP_139385085.1">
    <property type="nucleotide sequence ID" value="NZ_FUYM01000004.1"/>
</dbReference>
<organism evidence="1 2">
    <name type="scientific">Rhizorhabdus histidinilytica</name>
    <dbReference type="NCBI Taxonomy" id="439228"/>
    <lineage>
        <taxon>Bacteria</taxon>
        <taxon>Pseudomonadati</taxon>
        <taxon>Pseudomonadota</taxon>
        <taxon>Alphaproteobacteria</taxon>
        <taxon>Sphingomonadales</taxon>
        <taxon>Sphingomonadaceae</taxon>
        <taxon>Rhizorhabdus</taxon>
    </lineage>
</organism>
<dbReference type="Proteomes" id="UP000189818">
    <property type="component" value="Unassembled WGS sequence"/>
</dbReference>
<dbReference type="STRING" id="439228.SAMN06295920_104252"/>
<dbReference type="EMBL" id="FUYM01000004">
    <property type="protein sequence ID" value="SKB62113.1"/>
    <property type="molecule type" value="Genomic_DNA"/>
</dbReference>
<accession>A0A1T5CS10</accession>
<dbReference type="AlphaFoldDB" id="A0A1T5CS10"/>
<proteinExistence type="predicted"/>
<evidence type="ECO:0000313" key="1">
    <source>
        <dbReference type="EMBL" id="SKB62113.1"/>
    </source>
</evidence>
<dbReference type="OrthoDB" id="7579869at2"/>